<dbReference type="EMBL" id="WNYA01000009">
    <property type="protein sequence ID" value="KAG8556378.1"/>
    <property type="molecule type" value="Genomic_DNA"/>
</dbReference>
<gene>
    <name evidence="3" type="ORF">GDO81_018048</name>
</gene>
<feature type="transmembrane region" description="Helical" evidence="2">
    <location>
        <begin position="42"/>
        <end position="61"/>
    </location>
</feature>
<feature type="transmembrane region" description="Helical" evidence="2">
    <location>
        <begin position="12"/>
        <end position="36"/>
    </location>
</feature>
<keyword evidence="4" id="KW-1185">Reference proteome</keyword>
<dbReference type="PANTHER" id="PTHR28613">
    <property type="entry name" value="SI:CH211-232M10.4-RELATED"/>
    <property type="match status" value="1"/>
</dbReference>
<dbReference type="AlphaFoldDB" id="A0AAV7AE79"/>
<evidence type="ECO:0000256" key="1">
    <source>
        <dbReference type="SAM" id="MobiDB-lite"/>
    </source>
</evidence>
<comment type="caution">
    <text evidence="3">The sequence shown here is derived from an EMBL/GenBank/DDBJ whole genome shotgun (WGS) entry which is preliminary data.</text>
</comment>
<dbReference type="Pfam" id="PF15125">
    <property type="entry name" value="TMEM238"/>
    <property type="match status" value="1"/>
</dbReference>
<accession>A0AAV7AE79</accession>
<keyword evidence="2" id="KW-1133">Transmembrane helix</keyword>
<reference evidence="3" key="1">
    <citation type="thesis" date="2020" institute="ProQuest LLC" country="789 East Eisenhower Parkway, Ann Arbor, MI, USA">
        <title>Comparative Genomics and Chromosome Evolution.</title>
        <authorList>
            <person name="Mudd A.B."/>
        </authorList>
    </citation>
    <scope>NUCLEOTIDE SEQUENCE</scope>
    <source>
        <strain evidence="3">237g6f4</strain>
        <tissue evidence="3">Blood</tissue>
    </source>
</reference>
<feature type="region of interest" description="Disordered" evidence="1">
    <location>
        <begin position="97"/>
        <end position="132"/>
    </location>
</feature>
<dbReference type="Proteomes" id="UP000824782">
    <property type="component" value="Unassembled WGS sequence"/>
</dbReference>
<feature type="compositionally biased region" description="Basic residues" evidence="1">
    <location>
        <begin position="101"/>
        <end position="113"/>
    </location>
</feature>
<keyword evidence="2" id="KW-0472">Membrane</keyword>
<keyword evidence="2" id="KW-0812">Transmembrane</keyword>
<protein>
    <submittedName>
        <fullName evidence="3">Uncharacterized protein</fullName>
    </submittedName>
</protein>
<feature type="compositionally biased region" description="Polar residues" evidence="1">
    <location>
        <begin position="151"/>
        <end position="160"/>
    </location>
</feature>
<proteinExistence type="predicted"/>
<feature type="region of interest" description="Disordered" evidence="1">
    <location>
        <begin position="141"/>
        <end position="160"/>
    </location>
</feature>
<dbReference type="InterPro" id="IPR029365">
    <property type="entry name" value="TMEM238"/>
</dbReference>
<organism evidence="3 4">
    <name type="scientific">Engystomops pustulosus</name>
    <name type="common">Tungara frog</name>
    <name type="synonym">Physalaemus pustulosus</name>
    <dbReference type="NCBI Taxonomy" id="76066"/>
    <lineage>
        <taxon>Eukaryota</taxon>
        <taxon>Metazoa</taxon>
        <taxon>Chordata</taxon>
        <taxon>Craniata</taxon>
        <taxon>Vertebrata</taxon>
        <taxon>Euteleostomi</taxon>
        <taxon>Amphibia</taxon>
        <taxon>Batrachia</taxon>
        <taxon>Anura</taxon>
        <taxon>Neobatrachia</taxon>
        <taxon>Hyloidea</taxon>
        <taxon>Leptodactylidae</taxon>
        <taxon>Leiuperinae</taxon>
        <taxon>Engystomops</taxon>
    </lineage>
</organism>
<evidence type="ECO:0000313" key="3">
    <source>
        <dbReference type="EMBL" id="KAG8556378.1"/>
    </source>
</evidence>
<sequence>MALSRAGLGRCTCCFWLAVAFDVFGLAVLLIGVFANVFFYDFLIYAGSIVIFLSLIWWVFWYTGNIEVPPEELADDVGLKKNTGVLGLVRTLSGRLSSSFRRTRNSRQQKQSHKMSPNTRANQKRRPDAVPMSQLNSVSAALQGEQRDPTFQRNLHTPPV</sequence>
<evidence type="ECO:0000313" key="4">
    <source>
        <dbReference type="Proteomes" id="UP000824782"/>
    </source>
</evidence>
<evidence type="ECO:0000256" key="2">
    <source>
        <dbReference type="SAM" id="Phobius"/>
    </source>
</evidence>
<dbReference type="PANTHER" id="PTHR28613:SF9">
    <property type="entry name" value="TRANSMEMBRANE PROTEIN 238"/>
    <property type="match status" value="1"/>
</dbReference>
<name>A0AAV7AE79_ENGPU</name>